<dbReference type="EC" id="5.6.2.4" evidence="3"/>
<comment type="similarity">
    <text evidence="1">Belongs to the helicase family. RecQ subfamily.</text>
</comment>
<dbReference type="InterPro" id="IPR001650">
    <property type="entry name" value="Helicase_C-like"/>
</dbReference>
<accession>A0AAV3X4D7</accession>
<dbReference type="GO" id="GO:0005737">
    <property type="term" value="C:cytoplasm"/>
    <property type="evidence" value="ECO:0007669"/>
    <property type="project" value="TreeGrafter"/>
</dbReference>
<dbReference type="GO" id="GO:0009378">
    <property type="term" value="F:four-way junction helicase activity"/>
    <property type="evidence" value="ECO:0007669"/>
    <property type="project" value="TreeGrafter"/>
</dbReference>
<keyword evidence="7" id="KW-1185">Reference proteome</keyword>
<name>A0AAV3X4D7_9GAST</name>
<keyword evidence="6" id="KW-0067">ATP-binding</keyword>
<dbReference type="GO" id="GO:0005634">
    <property type="term" value="C:nucleus"/>
    <property type="evidence" value="ECO:0007669"/>
    <property type="project" value="TreeGrafter"/>
</dbReference>
<evidence type="ECO:0000256" key="1">
    <source>
        <dbReference type="ARBA" id="ARBA00005446"/>
    </source>
</evidence>
<evidence type="ECO:0000256" key="4">
    <source>
        <dbReference type="SAM" id="MobiDB-lite"/>
    </source>
</evidence>
<feature type="compositionally biased region" description="Acidic residues" evidence="4">
    <location>
        <begin position="246"/>
        <end position="256"/>
    </location>
</feature>
<dbReference type="GO" id="GO:0043138">
    <property type="term" value="F:3'-5' DNA helicase activity"/>
    <property type="evidence" value="ECO:0007669"/>
    <property type="project" value="UniProtKB-EC"/>
</dbReference>
<dbReference type="GO" id="GO:0005694">
    <property type="term" value="C:chromosome"/>
    <property type="evidence" value="ECO:0007669"/>
    <property type="project" value="TreeGrafter"/>
</dbReference>
<organism evidence="6 7">
    <name type="scientific">Plakobranchus ocellatus</name>
    <dbReference type="NCBI Taxonomy" id="259542"/>
    <lineage>
        <taxon>Eukaryota</taxon>
        <taxon>Metazoa</taxon>
        <taxon>Spiralia</taxon>
        <taxon>Lophotrochozoa</taxon>
        <taxon>Mollusca</taxon>
        <taxon>Gastropoda</taxon>
        <taxon>Heterobranchia</taxon>
        <taxon>Euthyneura</taxon>
        <taxon>Panpulmonata</taxon>
        <taxon>Sacoglossa</taxon>
        <taxon>Placobranchoidea</taxon>
        <taxon>Plakobranchidae</taxon>
        <taxon>Plakobranchus</taxon>
    </lineage>
</organism>
<keyword evidence="6" id="KW-0347">Helicase</keyword>
<dbReference type="SMART" id="SM00490">
    <property type="entry name" value="HELICc"/>
    <property type="match status" value="1"/>
</dbReference>
<proteinExistence type="inferred from homology"/>
<dbReference type="PROSITE" id="PS51194">
    <property type="entry name" value="HELICASE_CTER"/>
    <property type="match status" value="1"/>
</dbReference>
<dbReference type="AlphaFoldDB" id="A0AAV3X4D7"/>
<dbReference type="EMBL" id="BLXT01000255">
    <property type="protein sequence ID" value="GFN75185.1"/>
    <property type="molecule type" value="Genomic_DNA"/>
</dbReference>
<sequence>MLSCMSLRRCCHSFQCASGLRRCCHCCALLQISVGRRHRFENSISRWCAVITLLSSRSRQGAVIALEKAYLVANYAPPTKKARQGKKSSASTFDPSVWTAESYHAGLSAAKRKSVQKAFMSGRLRVVAATVAFGMGLDKADVRAVIHYSMAKSFEAYVQEIGRAGRDGAEAHCHVFLDPEVVSPQQGDLRLSGPPSGHGAGGGARTRDRRIAADIRADSLASVPPTPPVGDAAAATPKNNDNFNDCVEDDDDDDDDYDRKSENNENINNSNDVTNGFILFSYRSS</sequence>
<feature type="region of interest" description="Disordered" evidence="4">
    <location>
        <begin position="184"/>
        <end position="273"/>
    </location>
</feature>
<dbReference type="PANTHER" id="PTHR13710">
    <property type="entry name" value="DNA HELICASE RECQ FAMILY MEMBER"/>
    <property type="match status" value="1"/>
</dbReference>
<dbReference type="GO" id="GO:0000724">
    <property type="term" value="P:double-strand break repair via homologous recombination"/>
    <property type="evidence" value="ECO:0007669"/>
    <property type="project" value="TreeGrafter"/>
</dbReference>
<comment type="catalytic activity">
    <reaction evidence="2">
        <text>Couples ATP hydrolysis with the unwinding of duplex DNA by translocating in the 3'-5' direction.</text>
        <dbReference type="EC" id="5.6.2.4"/>
    </reaction>
</comment>
<keyword evidence="6" id="KW-0547">Nucleotide-binding</keyword>
<dbReference type="InterPro" id="IPR027417">
    <property type="entry name" value="P-loop_NTPase"/>
</dbReference>
<dbReference type="PANTHER" id="PTHR13710:SF108">
    <property type="entry name" value="ATP-DEPENDENT DNA HELICASE Q4"/>
    <property type="match status" value="1"/>
</dbReference>
<dbReference type="SUPFAM" id="SSF52540">
    <property type="entry name" value="P-loop containing nucleoside triphosphate hydrolases"/>
    <property type="match status" value="1"/>
</dbReference>
<evidence type="ECO:0000259" key="5">
    <source>
        <dbReference type="PROSITE" id="PS51194"/>
    </source>
</evidence>
<keyword evidence="6" id="KW-0378">Hydrolase</keyword>
<evidence type="ECO:0000256" key="2">
    <source>
        <dbReference type="ARBA" id="ARBA00034617"/>
    </source>
</evidence>
<evidence type="ECO:0000313" key="6">
    <source>
        <dbReference type="EMBL" id="GFN75185.1"/>
    </source>
</evidence>
<dbReference type="Proteomes" id="UP000735302">
    <property type="component" value="Unassembled WGS sequence"/>
</dbReference>
<feature type="domain" description="Helicase C-terminal" evidence="5">
    <location>
        <begin position="58"/>
        <end position="231"/>
    </location>
</feature>
<evidence type="ECO:0000313" key="7">
    <source>
        <dbReference type="Proteomes" id="UP000735302"/>
    </source>
</evidence>
<comment type="caution">
    <text evidence="6">The sequence shown here is derived from an EMBL/GenBank/DDBJ whole genome shotgun (WGS) entry which is preliminary data.</text>
</comment>
<dbReference type="Pfam" id="PF00271">
    <property type="entry name" value="Helicase_C"/>
    <property type="match status" value="1"/>
</dbReference>
<gene>
    <name evidence="6" type="ORF">PoB_000169100</name>
</gene>
<protein>
    <recommendedName>
        <fullName evidence="3">DNA 3'-5' helicase</fullName>
        <ecNumber evidence="3">5.6.2.4</ecNumber>
    </recommendedName>
</protein>
<feature type="compositionally biased region" description="Basic and acidic residues" evidence="4">
    <location>
        <begin position="205"/>
        <end position="217"/>
    </location>
</feature>
<evidence type="ECO:0000256" key="3">
    <source>
        <dbReference type="ARBA" id="ARBA00034808"/>
    </source>
</evidence>
<reference evidence="6 7" key="1">
    <citation type="journal article" date="2021" name="Elife">
        <title>Chloroplast acquisition without the gene transfer in kleptoplastic sea slugs, Plakobranchus ocellatus.</title>
        <authorList>
            <person name="Maeda T."/>
            <person name="Takahashi S."/>
            <person name="Yoshida T."/>
            <person name="Shimamura S."/>
            <person name="Takaki Y."/>
            <person name="Nagai Y."/>
            <person name="Toyoda A."/>
            <person name="Suzuki Y."/>
            <person name="Arimoto A."/>
            <person name="Ishii H."/>
            <person name="Satoh N."/>
            <person name="Nishiyama T."/>
            <person name="Hasebe M."/>
            <person name="Maruyama T."/>
            <person name="Minagawa J."/>
            <person name="Obokata J."/>
            <person name="Shigenobu S."/>
        </authorList>
    </citation>
    <scope>NUCLEOTIDE SEQUENCE [LARGE SCALE GENOMIC DNA]</scope>
</reference>
<dbReference type="Gene3D" id="3.40.50.300">
    <property type="entry name" value="P-loop containing nucleotide triphosphate hydrolases"/>
    <property type="match status" value="1"/>
</dbReference>